<dbReference type="EMBL" id="CP036261">
    <property type="protein sequence ID" value="QDS89633.1"/>
    <property type="molecule type" value="Genomic_DNA"/>
</dbReference>
<protein>
    <recommendedName>
        <fullName evidence="4">Outer membrane protein beta-barrel domain-containing protein</fullName>
    </recommendedName>
</protein>
<dbReference type="KEGG" id="ruv:EC9_38330"/>
<accession>A0A517M424</accession>
<name>A0A517M424_9BACT</name>
<dbReference type="RefSeq" id="WP_145347466.1">
    <property type="nucleotide sequence ID" value="NZ_CP036261.1"/>
</dbReference>
<evidence type="ECO:0000313" key="3">
    <source>
        <dbReference type="Proteomes" id="UP000319557"/>
    </source>
</evidence>
<gene>
    <name evidence="2" type="ORF">EC9_38330</name>
</gene>
<dbReference type="AlphaFoldDB" id="A0A517M424"/>
<evidence type="ECO:0000256" key="1">
    <source>
        <dbReference type="SAM" id="SignalP"/>
    </source>
</evidence>
<proteinExistence type="predicted"/>
<keyword evidence="1" id="KW-0732">Signal</keyword>
<evidence type="ECO:0008006" key="4">
    <source>
        <dbReference type="Google" id="ProtNLM"/>
    </source>
</evidence>
<feature type="signal peptide" evidence="1">
    <location>
        <begin position="1"/>
        <end position="21"/>
    </location>
</feature>
<dbReference type="Proteomes" id="UP000319557">
    <property type="component" value="Chromosome"/>
</dbReference>
<reference evidence="2 3" key="1">
    <citation type="submission" date="2019-02" db="EMBL/GenBank/DDBJ databases">
        <title>Deep-cultivation of Planctomycetes and their phenomic and genomic characterization uncovers novel biology.</title>
        <authorList>
            <person name="Wiegand S."/>
            <person name="Jogler M."/>
            <person name="Boedeker C."/>
            <person name="Pinto D."/>
            <person name="Vollmers J."/>
            <person name="Rivas-Marin E."/>
            <person name="Kohn T."/>
            <person name="Peeters S.H."/>
            <person name="Heuer A."/>
            <person name="Rast P."/>
            <person name="Oberbeckmann S."/>
            <person name="Bunk B."/>
            <person name="Jeske O."/>
            <person name="Meyerdierks A."/>
            <person name="Storesund J.E."/>
            <person name="Kallscheuer N."/>
            <person name="Luecker S."/>
            <person name="Lage O.M."/>
            <person name="Pohl T."/>
            <person name="Merkel B.J."/>
            <person name="Hornburger P."/>
            <person name="Mueller R.-W."/>
            <person name="Bruemmer F."/>
            <person name="Labrenz M."/>
            <person name="Spormann A.M."/>
            <person name="Op den Camp H."/>
            <person name="Overmann J."/>
            <person name="Amann R."/>
            <person name="Jetten M.S.M."/>
            <person name="Mascher T."/>
            <person name="Medema M.H."/>
            <person name="Devos D.P."/>
            <person name="Kaster A.-K."/>
            <person name="Ovreas L."/>
            <person name="Rohde M."/>
            <person name="Galperin M.Y."/>
            <person name="Jogler C."/>
        </authorList>
    </citation>
    <scope>NUCLEOTIDE SEQUENCE [LARGE SCALE GENOMIC DNA]</scope>
    <source>
        <strain evidence="2 3">EC9</strain>
    </source>
</reference>
<feature type="chain" id="PRO_5021909469" description="Outer membrane protein beta-barrel domain-containing protein" evidence="1">
    <location>
        <begin position="22"/>
        <end position="324"/>
    </location>
</feature>
<keyword evidence="3" id="KW-1185">Reference proteome</keyword>
<evidence type="ECO:0000313" key="2">
    <source>
        <dbReference type="EMBL" id="QDS89633.1"/>
    </source>
</evidence>
<sequence length="324" mass="35047" precursor="true">MHKKHSSARLAFSLAIALATAAIDREASAQADLFLSAGAWVPVLPEYKAGSISDGGSSTDLFSDDQTDVGAQLTLGGFYHFAPTRTLFESDLQIAGIGSMGSSGTFTDNDPTASYGFVTLDGKGRMATVGGESLTMDVDSDVFHLHKYVGLRDRFSLDWIGLGDITIGCGFSWMLFDQDFQTDARFGDGRRGQSIEDLDTNYLGGEFRGTLRQSIFGQICYFDARYGIYEMDAEYFGTSTLHFNGGGLAAQGDLSTGLKQTTTTAELAMRTDICIGGWLVRPMIGVKYFDDMAQINHPLEFLGGPTTLTTDSAYVFNGSIEFSF</sequence>
<organism evidence="2 3">
    <name type="scientific">Rosistilla ulvae</name>
    <dbReference type="NCBI Taxonomy" id="1930277"/>
    <lineage>
        <taxon>Bacteria</taxon>
        <taxon>Pseudomonadati</taxon>
        <taxon>Planctomycetota</taxon>
        <taxon>Planctomycetia</taxon>
        <taxon>Pirellulales</taxon>
        <taxon>Pirellulaceae</taxon>
        <taxon>Rosistilla</taxon>
    </lineage>
</organism>
<dbReference type="OrthoDB" id="259542at2"/>